<comment type="caution">
    <text evidence="1">The sequence shown here is derived from an EMBL/GenBank/DDBJ whole genome shotgun (WGS) entry which is preliminary data.</text>
</comment>
<reference evidence="1" key="1">
    <citation type="journal article" date="2020" name="mSystems">
        <title>Genome- and Community-Level Interaction Insights into Carbon Utilization and Element Cycling Functions of Hydrothermarchaeota in Hydrothermal Sediment.</title>
        <authorList>
            <person name="Zhou Z."/>
            <person name="Liu Y."/>
            <person name="Xu W."/>
            <person name="Pan J."/>
            <person name="Luo Z.H."/>
            <person name="Li M."/>
        </authorList>
    </citation>
    <scope>NUCLEOTIDE SEQUENCE</scope>
    <source>
        <strain evidence="1">HyVt-388</strain>
    </source>
</reference>
<dbReference type="Gene3D" id="3.30.450.30">
    <property type="entry name" value="Dynein light chain 2a, cytoplasmic"/>
    <property type="match status" value="1"/>
</dbReference>
<accession>A0A9C9EP64</accession>
<dbReference type="SUPFAM" id="SSF103196">
    <property type="entry name" value="Roadblock/LC7 domain"/>
    <property type="match status" value="1"/>
</dbReference>
<protein>
    <recommendedName>
        <fullName evidence="3">Roadblock/LAMTOR2 domain-containing protein</fullName>
    </recommendedName>
</protein>
<proteinExistence type="predicted"/>
<gene>
    <name evidence="1" type="ORF">ENI34_10485</name>
</gene>
<dbReference type="Proteomes" id="UP000885826">
    <property type="component" value="Unassembled WGS sequence"/>
</dbReference>
<dbReference type="EMBL" id="DRIG01000107">
    <property type="protein sequence ID" value="HEC79545.1"/>
    <property type="molecule type" value="Genomic_DNA"/>
</dbReference>
<evidence type="ECO:0008006" key="3">
    <source>
        <dbReference type="Google" id="ProtNLM"/>
    </source>
</evidence>
<evidence type="ECO:0000313" key="1">
    <source>
        <dbReference type="EMBL" id="HEC79545.1"/>
    </source>
</evidence>
<dbReference type="AlphaFoldDB" id="A0A9C9EP64"/>
<sequence length="135" mass="14856">MNETKAITVSEKKVKKLENLLGDFCARANTVWAIFLTISGQLLVQKGFVYSFDVLAISALACGVFNSTMELARIVGEKRFNQFLQEGEKFSIYYIGVNDDYLLVSLFDDRTLPGVVKVASEAFSQGAEEILGNGA</sequence>
<organism evidence="1 2">
    <name type="scientific">candidate division WOR-3 bacterium</name>
    <dbReference type="NCBI Taxonomy" id="2052148"/>
    <lineage>
        <taxon>Bacteria</taxon>
        <taxon>Bacteria division WOR-3</taxon>
    </lineage>
</organism>
<evidence type="ECO:0000313" key="2">
    <source>
        <dbReference type="Proteomes" id="UP000885826"/>
    </source>
</evidence>
<name>A0A9C9EP64_UNCW3</name>